<protein>
    <recommendedName>
        <fullName evidence="3">histidine kinase</fullName>
        <ecNumber evidence="3">2.7.13.3</ecNumber>
    </recommendedName>
</protein>
<comment type="caution">
    <text evidence="12">The sequence shown here is derived from an EMBL/GenBank/DDBJ whole genome shotgun (WGS) entry which is preliminary data.</text>
</comment>
<dbReference type="Gene3D" id="1.10.287.130">
    <property type="match status" value="1"/>
</dbReference>
<evidence type="ECO:0000256" key="10">
    <source>
        <dbReference type="SAM" id="Phobius"/>
    </source>
</evidence>
<sequence length="400" mass="45796">MIPWSIRNGFGRYGGWDIKLKSKNQMTANYAKLRMKVFLRMLVLILLALVAVDGLYLLVRGSLGEGGVRLLQYVTGYEYEHALSIYESVFREHWEIIMLVAISAFFLLFFYFSLSWFTKYFNEVNTGIDALIQEDAEIRLSPEMSSMEQKLTFVKQTLHNRALEVQRGEQNKRDLVMYLAHDIKTPLTSVLGYLSLLNEAPEMPDEQQQHYLRIALDKTYHLERLINDFFEVERYNQQTIQLKKQMVDISYMLIQMPDEFYPSLSPAGKRMVVDVEETITVYGDSEKLARAFNNILKNAIAYSDDNSTIEVSGKVHKGMALITFANTGAIIPLDKQDKIFEKFYRLNDARSTNTGGSGLGLAIAKEIVTRHAGQIEMQSEDRRTVFCVKLPLISQGGQDG</sequence>
<dbReference type="SUPFAM" id="SSF55874">
    <property type="entry name" value="ATPase domain of HSP90 chaperone/DNA topoisomerase II/histidine kinase"/>
    <property type="match status" value="1"/>
</dbReference>
<evidence type="ECO:0000256" key="9">
    <source>
        <dbReference type="ARBA" id="ARBA00023012"/>
    </source>
</evidence>
<dbReference type="PROSITE" id="PS50109">
    <property type="entry name" value="HIS_KIN"/>
    <property type="match status" value="1"/>
</dbReference>
<dbReference type="PANTHER" id="PTHR45453:SF1">
    <property type="entry name" value="PHOSPHATE REGULON SENSOR PROTEIN PHOR"/>
    <property type="match status" value="1"/>
</dbReference>
<keyword evidence="9" id="KW-0902">Two-component regulatory system</keyword>
<dbReference type="EC" id="2.7.13.3" evidence="3"/>
<proteinExistence type="predicted"/>
<feature type="transmembrane region" description="Helical" evidence="10">
    <location>
        <begin position="96"/>
        <end position="117"/>
    </location>
</feature>
<evidence type="ECO:0000256" key="8">
    <source>
        <dbReference type="ARBA" id="ARBA00022840"/>
    </source>
</evidence>
<keyword evidence="13" id="KW-1185">Reference proteome</keyword>
<feature type="domain" description="Histidine kinase" evidence="11">
    <location>
        <begin position="178"/>
        <end position="394"/>
    </location>
</feature>
<dbReference type="CDD" id="cd00082">
    <property type="entry name" value="HisKA"/>
    <property type="match status" value="1"/>
</dbReference>
<evidence type="ECO:0000256" key="3">
    <source>
        <dbReference type="ARBA" id="ARBA00012438"/>
    </source>
</evidence>
<dbReference type="Pfam" id="PF00512">
    <property type="entry name" value="HisKA"/>
    <property type="match status" value="1"/>
</dbReference>
<dbReference type="SMART" id="SM00388">
    <property type="entry name" value="HisKA"/>
    <property type="match status" value="1"/>
</dbReference>
<dbReference type="InterPro" id="IPR036890">
    <property type="entry name" value="HATPase_C_sf"/>
</dbReference>
<dbReference type="Proteomes" id="UP001597448">
    <property type="component" value="Unassembled WGS sequence"/>
</dbReference>
<comment type="subcellular location">
    <subcellularLocation>
        <location evidence="2">Membrane</location>
    </subcellularLocation>
</comment>
<dbReference type="InterPro" id="IPR003661">
    <property type="entry name" value="HisK_dim/P_dom"/>
</dbReference>
<evidence type="ECO:0000259" key="11">
    <source>
        <dbReference type="PROSITE" id="PS50109"/>
    </source>
</evidence>
<dbReference type="EMBL" id="JBHUKY010000035">
    <property type="protein sequence ID" value="MFD2412523.1"/>
    <property type="molecule type" value="Genomic_DNA"/>
</dbReference>
<dbReference type="InterPro" id="IPR005467">
    <property type="entry name" value="His_kinase_dom"/>
</dbReference>
<keyword evidence="5" id="KW-0808">Transferase</keyword>
<evidence type="ECO:0000256" key="1">
    <source>
        <dbReference type="ARBA" id="ARBA00000085"/>
    </source>
</evidence>
<keyword evidence="6" id="KW-0547">Nucleotide-binding</keyword>
<keyword evidence="4" id="KW-0597">Phosphoprotein</keyword>
<keyword evidence="10" id="KW-0472">Membrane</keyword>
<dbReference type="PRINTS" id="PR00344">
    <property type="entry name" value="BCTRLSENSOR"/>
</dbReference>
<keyword evidence="7 12" id="KW-0418">Kinase</keyword>
<dbReference type="InterPro" id="IPR003594">
    <property type="entry name" value="HATPase_dom"/>
</dbReference>
<evidence type="ECO:0000313" key="12">
    <source>
        <dbReference type="EMBL" id="MFD2412523.1"/>
    </source>
</evidence>
<evidence type="ECO:0000256" key="6">
    <source>
        <dbReference type="ARBA" id="ARBA00022741"/>
    </source>
</evidence>
<dbReference type="SMART" id="SM00387">
    <property type="entry name" value="HATPase_c"/>
    <property type="match status" value="1"/>
</dbReference>
<gene>
    <name evidence="12" type="ORF">ACFSX3_21760</name>
</gene>
<feature type="transmembrane region" description="Helical" evidence="10">
    <location>
        <begin position="37"/>
        <end position="59"/>
    </location>
</feature>
<evidence type="ECO:0000256" key="2">
    <source>
        <dbReference type="ARBA" id="ARBA00004370"/>
    </source>
</evidence>
<comment type="catalytic activity">
    <reaction evidence="1">
        <text>ATP + protein L-histidine = ADP + protein N-phospho-L-histidine.</text>
        <dbReference type="EC" id="2.7.13.3"/>
    </reaction>
</comment>
<keyword evidence="8" id="KW-0067">ATP-binding</keyword>
<dbReference type="GO" id="GO:0016301">
    <property type="term" value="F:kinase activity"/>
    <property type="evidence" value="ECO:0007669"/>
    <property type="project" value="UniProtKB-KW"/>
</dbReference>
<accession>A0ABW5FBQ6</accession>
<evidence type="ECO:0000256" key="4">
    <source>
        <dbReference type="ARBA" id="ARBA00022553"/>
    </source>
</evidence>
<dbReference type="RefSeq" id="WP_209993222.1">
    <property type="nucleotide sequence ID" value="NZ_JBHSVQ010000001.1"/>
</dbReference>
<keyword evidence="10" id="KW-1133">Transmembrane helix</keyword>
<evidence type="ECO:0000256" key="5">
    <source>
        <dbReference type="ARBA" id="ARBA00022679"/>
    </source>
</evidence>
<dbReference type="PANTHER" id="PTHR45453">
    <property type="entry name" value="PHOSPHATE REGULON SENSOR PROTEIN PHOR"/>
    <property type="match status" value="1"/>
</dbReference>
<evidence type="ECO:0000256" key="7">
    <source>
        <dbReference type="ARBA" id="ARBA00022777"/>
    </source>
</evidence>
<dbReference type="SUPFAM" id="SSF47384">
    <property type="entry name" value="Homodimeric domain of signal transducing histidine kinase"/>
    <property type="match status" value="1"/>
</dbReference>
<dbReference type="InterPro" id="IPR050351">
    <property type="entry name" value="BphY/WalK/GraS-like"/>
</dbReference>
<evidence type="ECO:0000313" key="13">
    <source>
        <dbReference type="Proteomes" id="UP001597448"/>
    </source>
</evidence>
<dbReference type="InterPro" id="IPR036097">
    <property type="entry name" value="HisK_dim/P_sf"/>
</dbReference>
<dbReference type="Pfam" id="PF02518">
    <property type="entry name" value="HATPase_c"/>
    <property type="match status" value="1"/>
</dbReference>
<keyword evidence="10" id="KW-0812">Transmembrane</keyword>
<dbReference type="Gene3D" id="3.30.565.10">
    <property type="entry name" value="Histidine kinase-like ATPase, C-terminal domain"/>
    <property type="match status" value="1"/>
</dbReference>
<dbReference type="InterPro" id="IPR004358">
    <property type="entry name" value="Sig_transdc_His_kin-like_C"/>
</dbReference>
<organism evidence="12 13">
    <name type="scientific">Paenibacillus rhizoplanae</name>
    <dbReference type="NCBI Taxonomy" id="1917181"/>
    <lineage>
        <taxon>Bacteria</taxon>
        <taxon>Bacillati</taxon>
        <taxon>Bacillota</taxon>
        <taxon>Bacilli</taxon>
        <taxon>Bacillales</taxon>
        <taxon>Paenibacillaceae</taxon>
        <taxon>Paenibacillus</taxon>
    </lineage>
</organism>
<reference evidence="13" key="1">
    <citation type="journal article" date="2019" name="Int. J. Syst. Evol. Microbiol.">
        <title>The Global Catalogue of Microorganisms (GCM) 10K type strain sequencing project: providing services to taxonomists for standard genome sequencing and annotation.</title>
        <authorList>
            <consortium name="The Broad Institute Genomics Platform"/>
            <consortium name="The Broad Institute Genome Sequencing Center for Infectious Disease"/>
            <person name="Wu L."/>
            <person name="Ma J."/>
        </authorList>
    </citation>
    <scope>NUCLEOTIDE SEQUENCE [LARGE SCALE GENOMIC DNA]</scope>
    <source>
        <strain evidence="13">CCM 8725</strain>
    </source>
</reference>
<name>A0ABW5FBQ6_9BACL</name>